<gene>
    <name evidence="1" type="ORF">OGAPHI_003490</name>
</gene>
<dbReference type="Proteomes" id="UP000769157">
    <property type="component" value="Unassembled WGS sequence"/>
</dbReference>
<accession>A0A9P8P886</accession>
<comment type="caution">
    <text evidence="1">The sequence shown here is derived from an EMBL/GenBank/DDBJ whole genome shotgun (WGS) entry which is preliminary data.</text>
</comment>
<proteinExistence type="predicted"/>
<reference evidence="1" key="2">
    <citation type="submission" date="2021-01" db="EMBL/GenBank/DDBJ databases">
        <authorList>
            <person name="Schikora-Tamarit M.A."/>
        </authorList>
    </citation>
    <scope>NUCLEOTIDE SEQUENCE</scope>
    <source>
        <strain evidence="1">CBS6075</strain>
    </source>
</reference>
<dbReference type="AlphaFoldDB" id="A0A9P8P886"/>
<reference evidence="1" key="1">
    <citation type="journal article" date="2021" name="Open Biol.">
        <title>Shared evolutionary footprints suggest mitochondrial oxidative damage underlies multiple complex I losses in fungi.</title>
        <authorList>
            <person name="Schikora-Tamarit M.A."/>
            <person name="Marcet-Houben M."/>
            <person name="Nosek J."/>
            <person name="Gabaldon T."/>
        </authorList>
    </citation>
    <scope>NUCLEOTIDE SEQUENCE</scope>
    <source>
        <strain evidence="1">CBS6075</strain>
    </source>
</reference>
<protein>
    <submittedName>
        <fullName evidence="1">Uncharacterized protein</fullName>
    </submittedName>
</protein>
<keyword evidence="2" id="KW-1185">Reference proteome</keyword>
<dbReference type="EMBL" id="JAEUBE010000255">
    <property type="protein sequence ID" value="KAH3666494.1"/>
    <property type="molecule type" value="Genomic_DNA"/>
</dbReference>
<evidence type="ECO:0000313" key="1">
    <source>
        <dbReference type="EMBL" id="KAH3666494.1"/>
    </source>
</evidence>
<organism evidence="1 2">
    <name type="scientific">Ogataea philodendri</name>
    <dbReference type="NCBI Taxonomy" id="1378263"/>
    <lineage>
        <taxon>Eukaryota</taxon>
        <taxon>Fungi</taxon>
        <taxon>Dikarya</taxon>
        <taxon>Ascomycota</taxon>
        <taxon>Saccharomycotina</taxon>
        <taxon>Pichiomycetes</taxon>
        <taxon>Pichiales</taxon>
        <taxon>Pichiaceae</taxon>
        <taxon>Ogataea</taxon>
    </lineage>
</organism>
<evidence type="ECO:0000313" key="2">
    <source>
        <dbReference type="Proteomes" id="UP000769157"/>
    </source>
</evidence>
<dbReference type="RefSeq" id="XP_046061625.1">
    <property type="nucleotide sequence ID" value="XM_046204470.1"/>
</dbReference>
<name>A0A9P8P886_9ASCO</name>
<dbReference type="GeneID" id="70235455"/>
<sequence length="296" mass="32291">MSLSGLSGTGSSMNGAQLTKTTLVKSSLTMSSSRLSNEPPLASIPLIKLFAFLGPNPEMYCSIVARYGDLTASLILIPTKHATSTKMESTASLTLSLLSKFWCLWIEIEVTASPKVMYSSNGLWTYLAIPIQNRATCGLSLNSSRALSECSTTVGINFFNAKSKQSFLREFQELLRSEVPSDEMKVKRWSVKLAKAFFKATFTLTKPKDSASNIRKNRSGCRVKDSKGLLIAYLKSAYGELSVILNLPFSVSSMSTLAKLWNASLKCALSLGLLNNCSENMCFTAVEAFSTESKIE</sequence>